<gene>
    <name evidence="3" type="ORF">P280DRAFT_400248</name>
</gene>
<evidence type="ECO:0000259" key="2">
    <source>
        <dbReference type="Pfam" id="PF25603"/>
    </source>
</evidence>
<evidence type="ECO:0000256" key="1">
    <source>
        <dbReference type="SAM" id="MobiDB-lite"/>
    </source>
</evidence>
<feature type="non-terminal residue" evidence="3">
    <location>
        <position position="227"/>
    </location>
</feature>
<name>A0A6A6RZB4_9PLEO</name>
<proteinExistence type="predicted"/>
<feature type="region of interest" description="Disordered" evidence="1">
    <location>
        <begin position="65"/>
        <end position="99"/>
    </location>
</feature>
<feature type="domain" description="SPT23/MGA2-like DNA-binding" evidence="2">
    <location>
        <begin position="9"/>
        <end position="212"/>
    </location>
</feature>
<dbReference type="AlphaFoldDB" id="A0A6A6RZB4"/>
<dbReference type="InterPro" id="IPR057962">
    <property type="entry name" value="SPT23_MGA2_DBD"/>
</dbReference>
<organism evidence="3 4">
    <name type="scientific">Massarina eburnea CBS 473.64</name>
    <dbReference type="NCBI Taxonomy" id="1395130"/>
    <lineage>
        <taxon>Eukaryota</taxon>
        <taxon>Fungi</taxon>
        <taxon>Dikarya</taxon>
        <taxon>Ascomycota</taxon>
        <taxon>Pezizomycotina</taxon>
        <taxon>Dothideomycetes</taxon>
        <taxon>Pleosporomycetidae</taxon>
        <taxon>Pleosporales</taxon>
        <taxon>Massarineae</taxon>
        <taxon>Massarinaceae</taxon>
        <taxon>Massarina</taxon>
    </lineage>
</organism>
<evidence type="ECO:0000313" key="3">
    <source>
        <dbReference type="EMBL" id="KAF2640886.1"/>
    </source>
</evidence>
<dbReference type="EMBL" id="MU006784">
    <property type="protein sequence ID" value="KAF2640886.1"/>
    <property type="molecule type" value="Genomic_DNA"/>
</dbReference>
<evidence type="ECO:0000313" key="4">
    <source>
        <dbReference type="Proteomes" id="UP000799753"/>
    </source>
</evidence>
<protein>
    <recommendedName>
        <fullName evidence="2">SPT23/MGA2-like DNA-binding domain-containing protein</fullName>
    </recommendedName>
</protein>
<dbReference type="Proteomes" id="UP000799753">
    <property type="component" value="Unassembled WGS sequence"/>
</dbReference>
<sequence>MTTINNSCTWLHFPSRSIAKPKLHATDADRKEIYSSGEGILDMDVTLICTAAFQTKEDETRALRRAAGLEKMPKRDPKTPLSELDKNDERHPQNGGEVVICDGCKERERKRYDRKKKKSPEDERFIKYENDRVIMINEKEYKKFQPIARTERHYSPNALSIDFALRIACYCRHQEDKSPQGFRIIFTFRDSSTHEVLGQNISNVIHITDDHKNKDLVICPNRPVTLP</sequence>
<reference evidence="3" key="1">
    <citation type="journal article" date="2020" name="Stud. Mycol.">
        <title>101 Dothideomycetes genomes: a test case for predicting lifestyles and emergence of pathogens.</title>
        <authorList>
            <person name="Haridas S."/>
            <person name="Albert R."/>
            <person name="Binder M."/>
            <person name="Bloem J."/>
            <person name="Labutti K."/>
            <person name="Salamov A."/>
            <person name="Andreopoulos B."/>
            <person name="Baker S."/>
            <person name="Barry K."/>
            <person name="Bills G."/>
            <person name="Bluhm B."/>
            <person name="Cannon C."/>
            <person name="Castanera R."/>
            <person name="Culley D."/>
            <person name="Daum C."/>
            <person name="Ezra D."/>
            <person name="Gonzalez J."/>
            <person name="Henrissat B."/>
            <person name="Kuo A."/>
            <person name="Liang C."/>
            <person name="Lipzen A."/>
            <person name="Lutzoni F."/>
            <person name="Magnuson J."/>
            <person name="Mondo S."/>
            <person name="Nolan M."/>
            <person name="Ohm R."/>
            <person name="Pangilinan J."/>
            <person name="Park H.-J."/>
            <person name="Ramirez L."/>
            <person name="Alfaro M."/>
            <person name="Sun H."/>
            <person name="Tritt A."/>
            <person name="Yoshinaga Y."/>
            <person name="Zwiers L.-H."/>
            <person name="Turgeon B."/>
            <person name="Goodwin S."/>
            <person name="Spatafora J."/>
            <person name="Crous P."/>
            <person name="Grigoriev I."/>
        </authorList>
    </citation>
    <scope>NUCLEOTIDE SEQUENCE</scope>
    <source>
        <strain evidence="3">CBS 473.64</strain>
    </source>
</reference>
<feature type="compositionally biased region" description="Basic and acidic residues" evidence="1">
    <location>
        <begin position="65"/>
        <end position="92"/>
    </location>
</feature>
<dbReference type="Pfam" id="PF25603">
    <property type="entry name" value="SPT23_MGA2_DBD"/>
    <property type="match status" value="1"/>
</dbReference>
<keyword evidence="4" id="KW-1185">Reference proteome</keyword>
<accession>A0A6A6RZB4</accession>
<dbReference type="OrthoDB" id="71307at2759"/>